<evidence type="ECO:0000313" key="1">
    <source>
        <dbReference type="EMBL" id="STE85376.1"/>
    </source>
</evidence>
<accession>A0A376KTE5</accession>
<gene>
    <name evidence="1" type="ORF">NCTC10418_02979</name>
</gene>
<dbReference type="EMBL" id="UFZQ01000001">
    <property type="protein sequence ID" value="STE85376.1"/>
    <property type="molecule type" value="Genomic_DNA"/>
</dbReference>
<dbReference type="AlphaFoldDB" id="A0A376KTE5"/>
<organism evidence="1 2">
    <name type="scientific">Escherichia coli</name>
    <dbReference type="NCBI Taxonomy" id="562"/>
    <lineage>
        <taxon>Bacteria</taxon>
        <taxon>Pseudomonadati</taxon>
        <taxon>Pseudomonadota</taxon>
        <taxon>Gammaproteobacteria</taxon>
        <taxon>Enterobacterales</taxon>
        <taxon>Enterobacteriaceae</taxon>
        <taxon>Escherichia</taxon>
    </lineage>
</organism>
<name>A0A376KTE5_ECOLX</name>
<evidence type="ECO:0000313" key="2">
    <source>
        <dbReference type="Proteomes" id="UP000255460"/>
    </source>
</evidence>
<dbReference type="Proteomes" id="UP000255460">
    <property type="component" value="Unassembled WGS sequence"/>
</dbReference>
<sequence>MRIGEIPTGQATLAQTLHSEQVSAVSKQLRRGELLVVNRTY</sequence>
<reference evidence="1 2" key="1">
    <citation type="submission" date="2018-06" db="EMBL/GenBank/DDBJ databases">
        <authorList>
            <consortium name="Pathogen Informatics"/>
            <person name="Doyle S."/>
        </authorList>
    </citation>
    <scope>NUCLEOTIDE SEQUENCE [LARGE SCALE GENOMIC DNA]</scope>
    <source>
        <strain evidence="1 2">NCTC10418</strain>
    </source>
</reference>
<protein>
    <submittedName>
        <fullName evidence="1">Uncharacterized protein</fullName>
    </submittedName>
</protein>
<proteinExistence type="predicted"/>